<feature type="region of interest" description="Disordered" evidence="1">
    <location>
        <begin position="307"/>
        <end position="336"/>
    </location>
</feature>
<dbReference type="GO" id="GO:0005085">
    <property type="term" value="F:guanyl-nucleotide exchange factor activity"/>
    <property type="evidence" value="ECO:0007669"/>
    <property type="project" value="InterPro"/>
</dbReference>
<dbReference type="PANTHER" id="PTHR46944:SF1">
    <property type="entry name" value="RHO GUANINE NUCLEOTIDE EXCHANGE FACTOR 33"/>
    <property type="match status" value="1"/>
</dbReference>
<dbReference type="PANTHER" id="PTHR46944">
    <property type="entry name" value="RHO GUANINE NUCLEOTIDE EXCHANGE FACTOR 33"/>
    <property type="match status" value="1"/>
</dbReference>
<feature type="compositionally biased region" description="Polar residues" evidence="1">
    <location>
        <begin position="191"/>
        <end position="207"/>
    </location>
</feature>
<dbReference type="InterPro" id="IPR042849">
    <property type="entry name" value="ARHGEF33"/>
</dbReference>
<dbReference type="SUPFAM" id="SSF48065">
    <property type="entry name" value="DBL homology domain (DH-domain)"/>
    <property type="match status" value="1"/>
</dbReference>
<proteinExistence type="predicted"/>
<sequence length="336" mass="37517">MCQGEPGADNCSFVSQLLTPVRRISSIVLQIKKLLKYTDADHPDKFFLESSLGYFRSSLLTMNDSMERSLQLAVTDSSCSKSRSLETCSWSSHEEEQRLSTATKDSGIHSNCDLGSTEELSSLSANPFGQMIVEERTGKNRVSSTRRPQSVIDFISPEKELTLSVPMRSKTPVPSSSSKSSRSLFVKHSSTPLKPSLSQSTPNLLEDNNFTEGTMSLKRQQRRKHKVQFKNPPIEEQENCQPLSGSDMKKLKKRSLADTLKIIFNRRKGAHSKNSHSNMSDSCCDLTSSFEEGSHVVSSYLSENTDYNSKLKKGEATPCRNENTYEDENGDPYSVV</sequence>
<dbReference type="AlphaFoldDB" id="A0A7J7JB08"/>
<evidence type="ECO:0000313" key="4">
    <source>
        <dbReference type="Proteomes" id="UP000593567"/>
    </source>
</evidence>
<organism evidence="3 4">
    <name type="scientific">Bugula neritina</name>
    <name type="common">Brown bryozoan</name>
    <name type="synonym">Sertularia neritina</name>
    <dbReference type="NCBI Taxonomy" id="10212"/>
    <lineage>
        <taxon>Eukaryota</taxon>
        <taxon>Metazoa</taxon>
        <taxon>Spiralia</taxon>
        <taxon>Lophotrochozoa</taxon>
        <taxon>Bryozoa</taxon>
        <taxon>Gymnolaemata</taxon>
        <taxon>Cheilostomatida</taxon>
        <taxon>Flustrina</taxon>
        <taxon>Buguloidea</taxon>
        <taxon>Bugulidae</taxon>
        <taxon>Bugula</taxon>
    </lineage>
</organism>
<gene>
    <name evidence="3" type="ORF">EB796_018555</name>
</gene>
<dbReference type="Gene3D" id="1.20.900.10">
    <property type="entry name" value="Dbl homology (DH) domain"/>
    <property type="match status" value="1"/>
</dbReference>
<comment type="caution">
    <text evidence="3">The sequence shown here is derived from an EMBL/GenBank/DDBJ whole genome shotgun (WGS) entry which is preliminary data.</text>
</comment>
<dbReference type="Proteomes" id="UP000593567">
    <property type="component" value="Unassembled WGS sequence"/>
</dbReference>
<name>A0A7J7JB08_BUGNE</name>
<keyword evidence="4" id="KW-1185">Reference proteome</keyword>
<evidence type="ECO:0000313" key="3">
    <source>
        <dbReference type="EMBL" id="KAF6023133.1"/>
    </source>
</evidence>
<dbReference type="InterPro" id="IPR035899">
    <property type="entry name" value="DBL_dom_sf"/>
</dbReference>
<evidence type="ECO:0000256" key="1">
    <source>
        <dbReference type="SAM" id="MobiDB-lite"/>
    </source>
</evidence>
<accession>A0A7J7JB08</accession>
<dbReference type="OrthoDB" id="245697at2759"/>
<protein>
    <recommendedName>
        <fullName evidence="2">DH domain-containing protein</fullName>
    </recommendedName>
</protein>
<dbReference type="PROSITE" id="PS50010">
    <property type="entry name" value="DH_2"/>
    <property type="match status" value="1"/>
</dbReference>
<dbReference type="InterPro" id="IPR000219">
    <property type="entry name" value="DH_dom"/>
</dbReference>
<feature type="compositionally biased region" description="Low complexity" evidence="1">
    <location>
        <begin position="168"/>
        <end position="190"/>
    </location>
</feature>
<reference evidence="3" key="1">
    <citation type="submission" date="2020-06" db="EMBL/GenBank/DDBJ databases">
        <title>Draft genome of Bugula neritina, a colonial animal packing powerful symbionts and potential medicines.</title>
        <authorList>
            <person name="Rayko M."/>
        </authorList>
    </citation>
    <scope>NUCLEOTIDE SEQUENCE [LARGE SCALE GENOMIC DNA]</scope>
    <source>
        <strain evidence="3">Kwan_BN1</strain>
    </source>
</reference>
<feature type="domain" description="DH" evidence="2">
    <location>
        <begin position="1"/>
        <end position="65"/>
    </location>
</feature>
<dbReference type="EMBL" id="VXIV02002758">
    <property type="protein sequence ID" value="KAF6023133.1"/>
    <property type="molecule type" value="Genomic_DNA"/>
</dbReference>
<feature type="region of interest" description="Disordered" evidence="1">
    <location>
        <begin position="166"/>
        <end position="207"/>
    </location>
</feature>
<evidence type="ECO:0000259" key="2">
    <source>
        <dbReference type="PROSITE" id="PS50010"/>
    </source>
</evidence>